<name>A0A8C3SDT9_CHESE</name>
<dbReference type="InterPro" id="IPR048308">
    <property type="entry name" value="G6B_V-set"/>
</dbReference>
<evidence type="ECO:0000313" key="4">
    <source>
        <dbReference type="Proteomes" id="UP000694403"/>
    </source>
</evidence>
<feature type="region of interest" description="Disordered" evidence="1">
    <location>
        <begin position="101"/>
        <end position="123"/>
    </location>
</feature>
<reference evidence="3" key="1">
    <citation type="submission" date="2025-08" db="UniProtKB">
        <authorList>
            <consortium name="Ensembl"/>
        </authorList>
    </citation>
    <scope>IDENTIFICATION</scope>
</reference>
<dbReference type="PROSITE" id="PS50835">
    <property type="entry name" value="IG_LIKE"/>
    <property type="match status" value="1"/>
</dbReference>
<sequence>MSGHWGALTQGAAPRSQACQGGSPGVGGDRARWGCHVYPGRSRPDVAAASSRMRGDLGNSLPLDILLPCGASGPRLRWVWSPRYPKCAGGPGDLLEIARLPPGPEPPPAQFRGRLDPDPSAPGSLRLRDLVMSDSGTFTCLGESGAQRPVWLEVTGGEARLPPPPPTGTGVTGGSPARAPVLLHTAPPLTPPLLPLPPLRRLSEQPHRLLQPDVPLGPDPALPPLPPAGRSGLLPLAPRLPAPGQPALGHQGGAGGHRAAGPVPAWGLEALGMPPRRHLLGGL</sequence>
<keyword evidence="4" id="KW-1185">Reference proteome</keyword>
<protein>
    <recommendedName>
        <fullName evidence="2">Ig-like domain-containing protein</fullName>
    </recommendedName>
</protein>
<accession>A0A8C3SDT9</accession>
<feature type="compositionally biased region" description="Low complexity" evidence="1">
    <location>
        <begin position="174"/>
        <end position="187"/>
    </location>
</feature>
<dbReference type="AlphaFoldDB" id="A0A8C3SDT9"/>
<feature type="compositionally biased region" description="Low complexity" evidence="1">
    <location>
        <begin position="228"/>
        <end position="237"/>
    </location>
</feature>
<reference evidence="3" key="2">
    <citation type="submission" date="2025-09" db="UniProtKB">
        <authorList>
            <consortium name="Ensembl"/>
        </authorList>
    </citation>
    <scope>IDENTIFICATION</scope>
</reference>
<feature type="region of interest" description="Disordered" evidence="1">
    <location>
        <begin position="209"/>
        <end position="258"/>
    </location>
</feature>
<dbReference type="InterPro" id="IPR007110">
    <property type="entry name" value="Ig-like_dom"/>
</dbReference>
<feature type="region of interest" description="Disordered" evidence="1">
    <location>
        <begin position="156"/>
        <end position="189"/>
    </location>
</feature>
<organism evidence="3 4">
    <name type="scientific">Chelydra serpentina</name>
    <name type="common">Snapping turtle</name>
    <name type="synonym">Testudo serpentina</name>
    <dbReference type="NCBI Taxonomy" id="8475"/>
    <lineage>
        <taxon>Eukaryota</taxon>
        <taxon>Metazoa</taxon>
        <taxon>Chordata</taxon>
        <taxon>Craniata</taxon>
        <taxon>Vertebrata</taxon>
        <taxon>Euteleostomi</taxon>
        <taxon>Archelosauria</taxon>
        <taxon>Testudinata</taxon>
        <taxon>Testudines</taxon>
        <taxon>Cryptodira</taxon>
        <taxon>Durocryptodira</taxon>
        <taxon>Americhelydia</taxon>
        <taxon>Chelydroidea</taxon>
        <taxon>Chelydridae</taxon>
        <taxon>Chelydra</taxon>
    </lineage>
</organism>
<evidence type="ECO:0000256" key="1">
    <source>
        <dbReference type="SAM" id="MobiDB-lite"/>
    </source>
</evidence>
<feature type="domain" description="Ig-like" evidence="2">
    <location>
        <begin position="44"/>
        <end position="140"/>
    </location>
</feature>
<evidence type="ECO:0000313" key="3">
    <source>
        <dbReference type="Ensembl" id="ENSCSRP00000013649.1"/>
    </source>
</evidence>
<dbReference type="Ensembl" id="ENSCSRT00000014209.1">
    <property type="protein sequence ID" value="ENSCSRP00000013649.1"/>
    <property type="gene ID" value="ENSCSRG00000010403.1"/>
</dbReference>
<feature type="region of interest" description="Disordered" evidence="1">
    <location>
        <begin position="1"/>
        <end position="27"/>
    </location>
</feature>
<feature type="compositionally biased region" description="Pro residues" evidence="1">
    <location>
        <begin position="215"/>
        <end position="227"/>
    </location>
</feature>
<dbReference type="Proteomes" id="UP000694403">
    <property type="component" value="Unplaced"/>
</dbReference>
<proteinExistence type="predicted"/>
<dbReference type="Pfam" id="PF15096">
    <property type="entry name" value="G6B"/>
    <property type="match status" value="1"/>
</dbReference>
<evidence type="ECO:0000259" key="2">
    <source>
        <dbReference type="PROSITE" id="PS50835"/>
    </source>
</evidence>